<keyword evidence="3" id="KW-1185">Reference proteome</keyword>
<evidence type="ECO:0000256" key="1">
    <source>
        <dbReference type="SAM" id="MobiDB-lite"/>
    </source>
</evidence>
<feature type="compositionally biased region" description="Basic and acidic residues" evidence="1">
    <location>
        <begin position="1"/>
        <end position="11"/>
    </location>
</feature>
<dbReference type="Proteomes" id="UP001168098">
    <property type="component" value="Unassembled WGS sequence"/>
</dbReference>
<protein>
    <submittedName>
        <fullName evidence="2">Uncharacterized protein</fullName>
    </submittedName>
</protein>
<gene>
    <name evidence="2" type="ORF">PVL29_014677</name>
</gene>
<dbReference type="EMBL" id="JARBHA010000011">
    <property type="protein sequence ID" value="KAJ9689142.1"/>
    <property type="molecule type" value="Genomic_DNA"/>
</dbReference>
<evidence type="ECO:0000313" key="3">
    <source>
        <dbReference type="Proteomes" id="UP001168098"/>
    </source>
</evidence>
<accession>A0AA38ZIA9</accession>
<dbReference type="AlphaFoldDB" id="A0AA38ZIA9"/>
<reference evidence="2 3" key="1">
    <citation type="journal article" date="2023" name="BMC Biotechnol.">
        <title>Vitis rotundifolia cv Carlos genome sequencing.</title>
        <authorList>
            <person name="Huff M."/>
            <person name="Hulse-Kemp A."/>
            <person name="Scheffler B."/>
            <person name="Youngblood R."/>
            <person name="Simpson S."/>
            <person name="Babiker E."/>
            <person name="Staton M."/>
        </authorList>
    </citation>
    <scope>NUCLEOTIDE SEQUENCE [LARGE SCALE GENOMIC DNA]</scope>
    <source>
        <tissue evidence="2">Leaf</tissue>
    </source>
</reference>
<name>A0AA38ZIA9_VITRO</name>
<feature type="region of interest" description="Disordered" evidence="1">
    <location>
        <begin position="1"/>
        <end position="22"/>
    </location>
</feature>
<comment type="caution">
    <text evidence="2">The sequence shown here is derived from an EMBL/GenBank/DDBJ whole genome shotgun (WGS) entry which is preliminary data.</text>
</comment>
<proteinExistence type="predicted"/>
<organism evidence="2 3">
    <name type="scientific">Vitis rotundifolia</name>
    <name type="common">Muscadine grape</name>
    <dbReference type="NCBI Taxonomy" id="103349"/>
    <lineage>
        <taxon>Eukaryota</taxon>
        <taxon>Viridiplantae</taxon>
        <taxon>Streptophyta</taxon>
        <taxon>Embryophyta</taxon>
        <taxon>Tracheophyta</taxon>
        <taxon>Spermatophyta</taxon>
        <taxon>Magnoliopsida</taxon>
        <taxon>eudicotyledons</taxon>
        <taxon>Gunneridae</taxon>
        <taxon>Pentapetalae</taxon>
        <taxon>rosids</taxon>
        <taxon>Vitales</taxon>
        <taxon>Vitaceae</taxon>
        <taxon>Viteae</taxon>
        <taxon>Vitis</taxon>
    </lineage>
</organism>
<evidence type="ECO:0000313" key="2">
    <source>
        <dbReference type="EMBL" id="KAJ9689142.1"/>
    </source>
</evidence>
<sequence>MEMKGVNDYEPRPIPSPKPLDRFGFIKQEFNTTLEGLSKSRIANDHEREENDWNWRR</sequence>